<accession>A0A8C6ECM9</accession>
<dbReference type="Ensembl" id="ENSMMST00000030592.1">
    <property type="protein sequence ID" value="ENSMMSP00000027756.1"/>
    <property type="gene ID" value="ENSMMSG00000020814.1"/>
</dbReference>
<reference evidence="1" key="1">
    <citation type="submission" date="2025-08" db="UniProtKB">
        <authorList>
            <consortium name="Ensembl"/>
        </authorList>
    </citation>
    <scope>IDENTIFICATION</scope>
</reference>
<sequence length="57" mass="6177">MNRSGKAETRRISFAALPSISSTTPLSGSSTLGGCFSHSSFRDLPAQSRAQFRTWVE</sequence>
<name>A0A8C6ECM9_MOSMO</name>
<dbReference type="GeneTree" id="ENSGT00990000205588"/>
<protein>
    <submittedName>
        <fullName evidence="1">Uncharacterized protein</fullName>
    </submittedName>
</protein>
<proteinExistence type="predicted"/>
<dbReference type="PROSITE" id="PS51257">
    <property type="entry name" value="PROKAR_LIPOPROTEIN"/>
    <property type="match status" value="1"/>
</dbReference>
<organism evidence="1 2">
    <name type="scientific">Moschus moschiferus</name>
    <name type="common">Siberian musk deer</name>
    <name type="synonym">Moschus sibiricus</name>
    <dbReference type="NCBI Taxonomy" id="68415"/>
    <lineage>
        <taxon>Eukaryota</taxon>
        <taxon>Metazoa</taxon>
        <taxon>Chordata</taxon>
        <taxon>Craniata</taxon>
        <taxon>Vertebrata</taxon>
        <taxon>Euteleostomi</taxon>
        <taxon>Mammalia</taxon>
        <taxon>Eutheria</taxon>
        <taxon>Laurasiatheria</taxon>
        <taxon>Artiodactyla</taxon>
        <taxon>Ruminantia</taxon>
        <taxon>Pecora</taxon>
        <taxon>Moschidae</taxon>
        <taxon>Moschus</taxon>
    </lineage>
</organism>
<reference evidence="1" key="2">
    <citation type="submission" date="2025-09" db="UniProtKB">
        <authorList>
            <consortium name="Ensembl"/>
        </authorList>
    </citation>
    <scope>IDENTIFICATION</scope>
</reference>
<evidence type="ECO:0000313" key="2">
    <source>
        <dbReference type="Proteomes" id="UP000694544"/>
    </source>
</evidence>
<keyword evidence="2" id="KW-1185">Reference proteome</keyword>
<dbReference type="Proteomes" id="UP000694544">
    <property type="component" value="Unplaced"/>
</dbReference>
<evidence type="ECO:0000313" key="1">
    <source>
        <dbReference type="Ensembl" id="ENSMMSP00000027756.1"/>
    </source>
</evidence>
<dbReference type="AlphaFoldDB" id="A0A8C6ECM9"/>